<comment type="caution">
    <text evidence="1">The sequence shown here is derived from an EMBL/GenBank/DDBJ whole genome shotgun (WGS) entry which is preliminary data.</text>
</comment>
<proteinExistence type="predicted"/>
<organism evidence="1 2">
    <name type="scientific">Xylella taiwanensis</name>
    <dbReference type="NCBI Taxonomy" id="1444770"/>
    <lineage>
        <taxon>Bacteria</taxon>
        <taxon>Pseudomonadati</taxon>
        <taxon>Pseudomonadota</taxon>
        <taxon>Gammaproteobacteria</taxon>
        <taxon>Lysobacterales</taxon>
        <taxon>Lysobacteraceae</taxon>
        <taxon>Xylella</taxon>
    </lineage>
</organism>
<sequence length="29" mass="3180">MVSRAGAISLHDVESEQCMLNRKAIPLPI</sequence>
<protein>
    <submittedName>
        <fullName evidence="1">Uncharacterized protein</fullName>
    </submittedName>
</protein>
<dbReference type="AlphaFoldDB" id="Z9JM21"/>
<dbReference type="EMBL" id="JDSQ01000001">
    <property type="protein sequence ID" value="EWS79460.1"/>
    <property type="molecule type" value="Genomic_DNA"/>
</dbReference>
<name>Z9JM21_9GAMM</name>
<reference evidence="1 2" key="1">
    <citation type="journal article" date="2014" name="Genome Announc.">
        <title>Draft Genome Sequence of Xylella fastidiosa Pear Leaf Scorch Strain in Taiwan.</title>
        <authorList>
            <person name="Su C.C."/>
            <person name="Deng W.L."/>
            <person name="Jan F.J."/>
            <person name="Chang C.J."/>
            <person name="Huang H."/>
            <person name="Chen J."/>
        </authorList>
    </citation>
    <scope>NUCLEOTIDE SEQUENCE [LARGE SCALE GENOMIC DNA]</scope>
    <source>
        <strain evidence="1 2">PLS229</strain>
    </source>
</reference>
<dbReference type="Proteomes" id="UP000020406">
    <property type="component" value="Unassembled WGS sequence"/>
</dbReference>
<accession>Z9JM21</accession>
<evidence type="ECO:0000313" key="1">
    <source>
        <dbReference type="EMBL" id="EWS79460.1"/>
    </source>
</evidence>
<gene>
    <name evidence="1" type="ORF">AF72_00855</name>
</gene>
<evidence type="ECO:0000313" key="2">
    <source>
        <dbReference type="Proteomes" id="UP000020406"/>
    </source>
</evidence>
<dbReference type="PATRIC" id="fig|1444770.3.peg.203"/>